<organism evidence="3 4">
    <name type="scientific">Puccinia striiformis</name>
    <dbReference type="NCBI Taxonomy" id="27350"/>
    <lineage>
        <taxon>Eukaryota</taxon>
        <taxon>Fungi</taxon>
        <taxon>Dikarya</taxon>
        <taxon>Basidiomycota</taxon>
        <taxon>Pucciniomycotina</taxon>
        <taxon>Pucciniomycetes</taxon>
        <taxon>Pucciniales</taxon>
        <taxon>Pucciniaceae</taxon>
        <taxon>Puccinia</taxon>
    </lineage>
</organism>
<dbReference type="Proteomes" id="UP000239156">
    <property type="component" value="Unassembled WGS sequence"/>
</dbReference>
<dbReference type="InterPro" id="IPR041320">
    <property type="entry name" value="CxC1"/>
</dbReference>
<protein>
    <recommendedName>
        <fullName evidence="2">CxC1-like cysteine cluster associated with KDZ transposases domain-containing protein</fullName>
    </recommendedName>
</protein>
<gene>
    <name evidence="3" type="ORF">PSTT_15593</name>
</gene>
<evidence type="ECO:0000259" key="2">
    <source>
        <dbReference type="Pfam" id="PF18802"/>
    </source>
</evidence>
<dbReference type="PANTHER" id="PTHR33096">
    <property type="entry name" value="CXC2 DOMAIN-CONTAINING PROTEIN"/>
    <property type="match status" value="1"/>
</dbReference>
<dbReference type="EMBL" id="PKSL01000294">
    <property type="protein sequence ID" value="POV96520.1"/>
    <property type="molecule type" value="Genomic_DNA"/>
</dbReference>
<feature type="region of interest" description="Disordered" evidence="1">
    <location>
        <begin position="1"/>
        <end position="92"/>
    </location>
</feature>
<keyword evidence="4" id="KW-1185">Reference proteome</keyword>
<sequence>MGKGHKINPFHHETRREKKKREKNATRNSASQQTLTSLVDGTYQPPRIGNHPRAFTSSLGSNPSGGDVGNTYQYHDHQHPNHYGPDQDNGDQDLMLESQSQIAHHGTLAATSALSAWGSIPWDVPSSIPNRSAPEFNFLDPEITAAVRNRDRNASHQRKDDAWQKLMGKLFPVYMWLKVKTQNWTATNALDSFSTKFCKCGPNTPRIKQWIDLVDITGQQRMHFTFCKCIPRPVQILANGFLASSPSEPTAGFSMRLLAYHNHAWHHSNVRMAPFSETQQLFNEERSETLWNKSQTAGRDLQTCLGQAILTYRNLLEMNLNLIQSLLGGQSVEHIVRWEFSTTTPEGRRAQCSRVEDPDMFTKPADLDRVKSYIANQERVHKINKKADKCAASHKAGNNN</sequence>
<dbReference type="VEuPathDB" id="FungiDB:PSHT_05984"/>
<reference evidence="3" key="1">
    <citation type="submission" date="2017-12" db="EMBL/GenBank/DDBJ databases">
        <title>Gene loss provides genomic basis for host adaptation in cereal stripe rust fungi.</title>
        <authorList>
            <person name="Xia C."/>
        </authorList>
    </citation>
    <scope>NUCLEOTIDE SEQUENCE [LARGE SCALE GENOMIC DNA]</scope>
    <source>
        <strain evidence="3">93-210</strain>
    </source>
</reference>
<dbReference type="Pfam" id="PF18802">
    <property type="entry name" value="CxC1"/>
    <property type="match status" value="1"/>
</dbReference>
<feature type="domain" description="CxC1-like cysteine cluster associated with KDZ transposases" evidence="2">
    <location>
        <begin position="183"/>
        <end position="288"/>
    </location>
</feature>
<feature type="compositionally biased region" description="Polar residues" evidence="1">
    <location>
        <begin position="55"/>
        <end position="64"/>
    </location>
</feature>
<dbReference type="PANTHER" id="PTHR33096:SF1">
    <property type="entry name" value="CXC1-LIKE CYSTEINE CLUSTER ASSOCIATED WITH KDZ TRANSPOSASES DOMAIN-CONTAINING PROTEIN"/>
    <property type="match status" value="1"/>
</dbReference>
<evidence type="ECO:0000313" key="3">
    <source>
        <dbReference type="EMBL" id="POV96520.1"/>
    </source>
</evidence>
<feature type="compositionally biased region" description="Polar residues" evidence="1">
    <location>
        <begin position="26"/>
        <end position="39"/>
    </location>
</feature>
<name>A0A2S4UGX1_9BASI</name>
<comment type="caution">
    <text evidence="3">The sequence shown here is derived from an EMBL/GenBank/DDBJ whole genome shotgun (WGS) entry which is preliminary data.</text>
</comment>
<dbReference type="AlphaFoldDB" id="A0A2S4UGX1"/>
<accession>A0A2S4UGX1</accession>
<evidence type="ECO:0000313" key="4">
    <source>
        <dbReference type="Proteomes" id="UP000239156"/>
    </source>
</evidence>
<evidence type="ECO:0000256" key="1">
    <source>
        <dbReference type="SAM" id="MobiDB-lite"/>
    </source>
</evidence>
<dbReference type="VEuPathDB" id="FungiDB:PSTT_15593"/>
<proteinExistence type="predicted"/>